<accession>A0A815ZC56</accession>
<proteinExistence type="predicted"/>
<evidence type="ECO:0000313" key="1">
    <source>
        <dbReference type="EMBL" id="CAF1580642.1"/>
    </source>
</evidence>
<dbReference type="EMBL" id="CAJNOW010010416">
    <property type="protein sequence ID" value="CAF1580642.1"/>
    <property type="molecule type" value="Genomic_DNA"/>
</dbReference>
<dbReference type="Proteomes" id="UP000663834">
    <property type="component" value="Unassembled WGS sequence"/>
</dbReference>
<comment type="caution">
    <text evidence="1">The sequence shown here is derived from an EMBL/GenBank/DDBJ whole genome shotgun (WGS) entry which is preliminary data.</text>
</comment>
<sequence>MSMSRVKLNFGQMICALAQSALEVIAKRQHSTSLILICQKYVLRSISFGPILSFDNDHMMGAISNVYRLIDGKETEVTTTASKLIQYADSNYQVVLKLQGPPNLFYYGVFIDYEVAKS</sequence>
<reference evidence="1" key="1">
    <citation type="submission" date="2021-02" db="EMBL/GenBank/DDBJ databases">
        <authorList>
            <person name="Nowell W R."/>
        </authorList>
    </citation>
    <scope>NUCLEOTIDE SEQUENCE</scope>
</reference>
<organism evidence="1 2">
    <name type="scientific">Rotaria magnacalcarata</name>
    <dbReference type="NCBI Taxonomy" id="392030"/>
    <lineage>
        <taxon>Eukaryota</taxon>
        <taxon>Metazoa</taxon>
        <taxon>Spiralia</taxon>
        <taxon>Gnathifera</taxon>
        <taxon>Rotifera</taxon>
        <taxon>Eurotatoria</taxon>
        <taxon>Bdelloidea</taxon>
        <taxon>Philodinida</taxon>
        <taxon>Philodinidae</taxon>
        <taxon>Rotaria</taxon>
    </lineage>
</organism>
<evidence type="ECO:0000313" key="2">
    <source>
        <dbReference type="Proteomes" id="UP000663834"/>
    </source>
</evidence>
<dbReference type="AlphaFoldDB" id="A0A815ZC56"/>
<name>A0A815ZC56_9BILA</name>
<gene>
    <name evidence="1" type="ORF">KQP761_LOCUS20124</name>
</gene>
<dbReference type="OrthoDB" id="9981066at2759"/>
<protein>
    <submittedName>
        <fullName evidence="1">Uncharacterized protein</fullName>
    </submittedName>
</protein>